<comment type="function">
    <text evidence="1">May be involved in cell cycle regulation.</text>
</comment>
<comment type="caution">
    <text evidence="11">The sequence shown here is derived from an EMBL/GenBank/DDBJ whole genome shotgun (WGS) entry which is preliminary data.</text>
</comment>
<feature type="region of interest" description="Disordered" evidence="10">
    <location>
        <begin position="121"/>
        <end position="140"/>
    </location>
</feature>
<dbReference type="GO" id="GO:0043161">
    <property type="term" value="P:proteasome-mediated ubiquitin-dependent protein catabolic process"/>
    <property type="evidence" value="ECO:0007669"/>
    <property type="project" value="TreeGrafter"/>
</dbReference>
<gene>
    <name evidence="11" type="ORF">OXX778_LOCUS1418</name>
</gene>
<sequence length="175" mass="19343">MSKESKSIDENTNSLKRKNDDSLPASSDSQSNDKSNEQNKKLKIPIKLAAQPKIATAKYIEKESKTPNSNGTKKELPSGNLASSNKQPISVVKNVSSKVAEAFCSDDDDETEEIPFEAKIRMRNIGRNTPTSTGPNSYGKFGSLGFVDSRKLFEKQLKEKADELLKLEEENSSKK</sequence>
<protein>
    <recommendedName>
        <fullName evidence="4">PEST proteolytic signal-containing nuclear protein</fullName>
    </recommendedName>
</protein>
<evidence type="ECO:0000313" key="12">
    <source>
        <dbReference type="Proteomes" id="UP000663879"/>
    </source>
</evidence>
<accession>A0A813MFX4</accession>
<keyword evidence="6" id="KW-0832">Ubl conjugation</keyword>
<dbReference type="GO" id="GO:0016567">
    <property type="term" value="P:protein ubiquitination"/>
    <property type="evidence" value="ECO:0007669"/>
    <property type="project" value="InterPro"/>
</dbReference>
<evidence type="ECO:0000256" key="3">
    <source>
        <dbReference type="ARBA" id="ARBA00011097"/>
    </source>
</evidence>
<name>A0A813MFX4_9BILA</name>
<keyword evidence="8" id="KW-0539">Nucleus</keyword>
<evidence type="ECO:0000256" key="9">
    <source>
        <dbReference type="ARBA" id="ARBA00023306"/>
    </source>
</evidence>
<evidence type="ECO:0000256" key="2">
    <source>
        <dbReference type="ARBA" id="ARBA00004123"/>
    </source>
</evidence>
<comment type="subunit">
    <text evidence="3">Interacts with UHRF2/NIRF.</text>
</comment>
<keyword evidence="7" id="KW-0007">Acetylation</keyword>
<dbReference type="PANTHER" id="PTHR16523">
    <property type="entry name" value="PEST PROTEOLYTIC SIGNAL-CONTAINING NUCLEAR PROTEIN"/>
    <property type="match status" value="1"/>
</dbReference>
<feature type="compositionally biased region" description="Polar residues" evidence="10">
    <location>
        <begin position="80"/>
        <end position="90"/>
    </location>
</feature>
<feature type="compositionally biased region" description="Polar residues" evidence="10">
    <location>
        <begin position="126"/>
        <end position="136"/>
    </location>
</feature>
<evidence type="ECO:0000256" key="4">
    <source>
        <dbReference type="ARBA" id="ARBA00022059"/>
    </source>
</evidence>
<evidence type="ECO:0000256" key="6">
    <source>
        <dbReference type="ARBA" id="ARBA00022843"/>
    </source>
</evidence>
<dbReference type="Pfam" id="PF15473">
    <property type="entry name" value="PCNP"/>
    <property type="match status" value="1"/>
</dbReference>
<feature type="region of interest" description="Disordered" evidence="10">
    <location>
        <begin position="1"/>
        <end position="90"/>
    </location>
</feature>
<dbReference type="InterPro" id="IPR029169">
    <property type="entry name" value="PCNP"/>
</dbReference>
<evidence type="ECO:0000256" key="10">
    <source>
        <dbReference type="SAM" id="MobiDB-lite"/>
    </source>
</evidence>
<evidence type="ECO:0000256" key="7">
    <source>
        <dbReference type="ARBA" id="ARBA00022990"/>
    </source>
</evidence>
<keyword evidence="12" id="KW-1185">Reference proteome</keyword>
<dbReference type="AlphaFoldDB" id="A0A813MFX4"/>
<keyword evidence="5" id="KW-0597">Phosphoprotein</keyword>
<organism evidence="11 12">
    <name type="scientific">Brachionus calyciflorus</name>
    <dbReference type="NCBI Taxonomy" id="104777"/>
    <lineage>
        <taxon>Eukaryota</taxon>
        <taxon>Metazoa</taxon>
        <taxon>Spiralia</taxon>
        <taxon>Gnathifera</taxon>
        <taxon>Rotifera</taxon>
        <taxon>Eurotatoria</taxon>
        <taxon>Monogononta</taxon>
        <taxon>Pseudotrocha</taxon>
        <taxon>Ploima</taxon>
        <taxon>Brachionidae</taxon>
        <taxon>Brachionus</taxon>
    </lineage>
</organism>
<evidence type="ECO:0000313" key="11">
    <source>
        <dbReference type="EMBL" id="CAF0714053.1"/>
    </source>
</evidence>
<keyword evidence="9" id="KW-0131">Cell cycle</keyword>
<dbReference type="OrthoDB" id="10068198at2759"/>
<dbReference type="Proteomes" id="UP000663879">
    <property type="component" value="Unassembled WGS sequence"/>
</dbReference>
<evidence type="ECO:0000256" key="8">
    <source>
        <dbReference type="ARBA" id="ARBA00023242"/>
    </source>
</evidence>
<reference evidence="11" key="1">
    <citation type="submission" date="2021-02" db="EMBL/GenBank/DDBJ databases">
        <authorList>
            <person name="Nowell W R."/>
        </authorList>
    </citation>
    <scope>NUCLEOTIDE SEQUENCE</scope>
    <source>
        <strain evidence="11">Ploen Becks lab</strain>
    </source>
</reference>
<comment type="subcellular location">
    <subcellularLocation>
        <location evidence="2">Nucleus</location>
    </subcellularLocation>
</comment>
<feature type="compositionally biased region" description="Polar residues" evidence="10">
    <location>
        <begin position="24"/>
        <end position="33"/>
    </location>
</feature>
<evidence type="ECO:0000256" key="5">
    <source>
        <dbReference type="ARBA" id="ARBA00022553"/>
    </source>
</evidence>
<dbReference type="GO" id="GO:0005634">
    <property type="term" value="C:nucleus"/>
    <property type="evidence" value="ECO:0007669"/>
    <property type="project" value="UniProtKB-SubCell"/>
</dbReference>
<dbReference type="EMBL" id="CAJNOC010000090">
    <property type="protein sequence ID" value="CAF0714053.1"/>
    <property type="molecule type" value="Genomic_DNA"/>
</dbReference>
<evidence type="ECO:0000256" key="1">
    <source>
        <dbReference type="ARBA" id="ARBA00002646"/>
    </source>
</evidence>
<proteinExistence type="predicted"/>
<dbReference type="PANTHER" id="PTHR16523:SF6">
    <property type="entry name" value="PEST PROTEOLYTIC SIGNAL-CONTAINING NUCLEAR PROTEIN"/>
    <property type="match status" value="1"/>
</dbReference>